<evidence type="ECO:0000256" key="8">
    <source>
        <dbReference type="ARBA" id="ARBA00022967"/>
    </source>
</evidence>
<evidence type="ECO:0000256" key="13">
    <source>
        <dbReference type="ARBA" id="ARBA00023136"/>
    </source>
</evidence>
<feature type="transmembrane region" description="Helical" evidence="15">
    <location>
        <begin position="82"/>
        <end position="103"/>
    </location>
</feature>
<keyword evidence="6 15" id="KW-0679">Respiratory chain</keyword>
<keyword evidence="13 15" id="KW-0472">Membrane</keyword>
<comment type="subcellular location">
    <subcellularLocation>
        <location evidence="1 15">Mitochondrion membrane</location>
        <topology evidence="1 15">Multi-pass membrane protein</topology>
    </subcellularLocation>
</comment>
<evidence type="ECO:0000256" key="14">
    <source>
        <dbReference type="ARBA" id="ARBA00049551"/>
    </source>
</evidence>
<organism evidence="16">
    <name type="scientific">Monolepta hieroglyphica</name>
    <dbReference type="NCBI Taxonomy" id="327932"/>
    <lineage>
        <taxon>Eukaryota</taxon>
        <taxon>Metazoa</taxon>
        <taxon>Ecdysozoa</taxon>
        <taxon>Arthropoda</taxon>
        <taxon>Hexapoda</taxon>
        <taxon>Insecta</taxon>
        <taxon>Pterygota</taxon>
        <taxon>Neoptera</taxon>
        <taxon>Endopterygota</taxon>
        <taxon>Coleoptera</taxon>
        <taxon>Polyphaga</taxon>
        <taxon>Cucujiformia</taxon>
        <taxon>Chrysomeloidea</taxon>
        <taxon>Chrysomelidae</taxon>
        <taxon>Galerucinae</taxon>
        <taxon>Luperina</taxon>
        <taxon>Monoleptites</taxon>
        <taxon>Monolepta</taxon>
    </lineage>
</organism>
<keyword evidence="5 15" id="KW-0813">Transport</keyword>
<keyword evidence="10 15" id="KW-1133">Transmembrane helix</keyword>
<feature type="transmembrane region" description="Helical" evidence="15">
    <location>
        <begin position="134"/>
        <end position="155"/>
    </location>
</feature>
<dbReference type="PANTHER" id="PTHR11435">
    <property type="entry name" value="NADH UBIQUINONE OXIDOREDUCTASE SUBUNIT ND6"/>
    <property type="match status" value="1"/>
</dbReference>
<gene>
    <name evidence="16" type="primary">ND6</name>
</gene>
<proteinExistence type="inferred from homology"/>
<feature type="transmembrane region" description="Helical" evidence="15">
    <location>
        <begin position="46"/>
        <end position="70"/>
    </location>
</feature>
<evidence type="ECO:0000256" key="10">
    <source>
        <dbReference type="ARBA" id="ARBA00022989"/>
    </source>
</evidence>
<evidence type="ECO:0000256" key="4">
    <source>
        <dbReference type="ARBA" id="ARBA00021095"/>
    </source>
</evidence>
<keyword evidence="7 15" id="KW-0812">Transmembrane</keyword>
<dbReference type="AlphaFoldDB" id="A0A8A6C671"/>
<evidence type="ECO:0000256" key="7">
    <source>
        <dbReference type="ARBA" id="ARBA00022692"/>
    </source>
</evidence>
<keyword evidence="9 15" id="KW-0249">Electron transport</keyword>
<evidence type="ECO:0000256" key="11">
    <source>
        <dbReference type="ARBA" id="ARBA00023027"/>
    </source>
</evidence>
<dbReference type="InterPro" id="IPR001457">
    <property type="entry name" value="NADH_UbQ/plastoQ_OxRdtase_su6"/>
</dbReference>
<dbReference type="EMBL" id="MW419951">
    <property type="protein sequence ID" value="QTH79285.1"/>
    <property type="molecule type" value="Genomic_DNA"/>
</dbReference>
<dbReference type="GO" id="GO:0031966">
    <property type="term" value="C:mitochondrial membrane"/>
    <property type="evidence" value="ECO:0007669"/>
    <property type="project" value="UniProtKB-SubCell"/>
</dbReference>
<evidence type="ECO:0000313" key="16">
    <source>
        <dbReference type="EMBL" id="QTH79285.1"/>
    </source>
</evidence>
<comment type="similarity">
    <text evidence="2 15">Belongs to the complex I subunit 6 family.</text>
</comment>
<dbReference type="PANTHER" id="PTHR11435:SF1">
    <property type="entry name" value="NADH-UBIQUINONE OXIDOREDUCTASE CHAIN 6"/>
    <property type="match status" value="1"/>
</dbReference>
<evidence type="ECO:0000256" key="2">
    <source>
        <dbReference type="ARBA" id="ARBA00005698"/>
    </source>
</evidence>
<evidence type="ECO:0000256" key="5">
    <source>
        <dbReference type="ARBA" id="ARBA00022448"/>
    </source>
</evidence>
<comment type="catalytic activity">
    <reaction evidence="14 15">
        <text>a ubiquinone + NADH + 5 H(+)(in) = a ubiquinol + NAD(+) + 4 H(+)(out)</text>
        <dbReference type="Rhea" id="RHEA:29091"/>
        <dbReference type="Rhea" id="RHEA-COMP:9565"/>
        <dbReference type="Rhea" id="RHEA-COMP:9566"/>
        <dbReference type="ChEBI" id="CHEBI:15378"/>
        <dbReference type="ChEBI" id="CHEBI:16389"/>
        <dbReference type="ChEBI" id="CHEBI:17976"/>
        <dbReference type="ChEBI" id="CHEBI:57540"/>
        <dbReference type="ChEBI" id="CHEBI:57945"/>
        <dbReference type="EC" id="7.1.1.2"/>
    </reaction>
</comment>
<accession>A0A8A6C671</accession>
<evidence type="ECO:0000256" key="15">
    <source>
        <dbReference type="RuleBase" id="RU004430"/>
    </source>
</evidence>
<dbReference type="GO" id="GO:0008137">
    <property type="term" value="F:NADH dehydrogenase (ubiquinone) activity"/>
    <property type="evidence" value="ECO:0007669"/>
    <property type="project" value="UniProtKB-UniRule"/>
</dbReference>
<sequence>MYMFLPLMMMLSLLFLFMNHPLTCGFILLIQTILTALISGLMNINFWYSYILFLIMVGGMLILFIYMTSIASNEKFKINPKLSFLMTLLMLYMIILLMDKFYLNMNNQIFDMNSQNLMYFHNLSMIKYFNKPNYLMMLIIIIYLFITLIAVVKITNINYGSLRQKF</sequence>
<dbReference type="Pfam" id="PF00499">
    <property type="entry name" value="Oxidored_q3"/>
    <property type="match status" value="1"/>
</dbReference>
<evidence type="ECO:0000256" key="12">
    <source>
        <dbReference type="ARBA" id="ARBA00023128"/>
    </source>
</evidence>
<dbReference type="EC" id="7.1.1.2" evidence="3 15"/>
<keyword evidence="8 15" id="KW-1278">Translocase</keyword>
<reference evidence="16" key="1">
    <citation type="submission" date="2020-12" db="EMBL/GenBank/DDBJ databases">
        <title>Mitochondrial genome of Monolepta hieroglyphica and phylogenetic analysis.</title>
        <authorList>
            <person name="Li W."/>
        </authorList>
    </citation>
    <scope>NUCLEOTIDE SEQUENCE</scope>
</reference>
<evidence type="ECO:0000256" key="9">
    <source>
        <dbReference type="ARBA" id="ARBA00022982"/>
    </source>
</evidence>
<keyword evidence="11 15" id="KW-0520">NAD</keyword>
<keyword evidence="15" id="KW-0830">Ubiquinone</keyword>
<evidence type="ECO:0000256" key="6">
    <source>
        <dbReference type="ARBA" id="ARBA00022660"/>
    </source>
</evidence>
<dbReference type="InterPro" id="IPR050269">
    <property type="entry name" value="ComplexI_Subunit6"/>
</dbReference>
<geneLocation type="mitochondrion" evidence="16"/>
<evidence type="ECO:0000256" key="1">
    <source>
        <dbReference type="ARBA" id="ARBA00004225"/>
    </source>
</evidence>
<evidence type="ECO:0000256" key="3">
    <source>
        <dbReference type="ARBA" id="ARBA00012944"/>
    </source>
</evidence>
<keyword evidence="12 15" id="KW-0496">Mitochondrion</keyword>
<comment type="function">
    <text evidence="15">Core subunit of the mitochondrial membrane respiratory chain NADH dehydrogenase (Complex I) which catalyzes electron transfer from NADH through the respiratory chain, using ubiquinone as an electron acceptor. Essential for the catalytic activity and assembly of complex I.</text>
</comment>
<protein>
    <recommendedName>
        <fullName evidence="4 15">NADH-ubiquinone oxidoreductase chain 6</fullName>
        <ecNumber evidence="3 15">7.1.1.2</ecNumber>
    </recommendedName>
</protein>
<name>A0A8A6C671_9CUCU</name>